<dbReference type="Gene3D" id="3.20.20.80">
    <property type="entry name" value="Glycosidases"/>
    <property type="match status" value="2"/>
</dbReference>
<evidence type="ECO:0000256" key="2">
    <source>
        <dbReference type="ARBA" id="ARBA00001913"/>
    </source>
</evidence>
<feature type="disulfide bond" evidence="14">
    <location>
        <begin position="189"/>
        <end position="210"/>
    </location>
</feature>
<dbReference type="SUPFAM" id="SSF51445">
    <property type="entry name" value="(Trans)glycosidases"/>
    <property type="match status" value="1"/>
</dbReference>
<dbReference type="PANTHER" id="PTHR10357:SF218">
    <property type="entry name" value="ALPHA-AMYLASE"/>
    <property type="match status" value="1"/>
</dbReference>
<proteinExistence type="inferred from homology"/>
<gene>
    <name evidence="17" type="ORF">BDV41DRAFT_563818</name>
</gene>
<keyword evidence="18" id="KW-1185">Reference proteome</keyword>
<keyword evidence="5" id="KW-0479">Metal-binding</keyword>
<dbReference type="GO" id="GO:0004556">
    <property type="term" value="F:alpha-amylase activity"/>
    <property type="evidence" value="ECO:0007669"/>
    <property type="project" value="UniProtKB-EC"/>
</dbReference>
<dbReference type="InterPro" id="IPR006047">
    <property type="entry name" value="GH13_cat_dom"/>
</dbReference>
<comment type="catalytic activity">
    <reaction evidence="1">
        <text>Endohydrolysis of (1-&gt;4)-alpha-D-glucosidic linkages in polysaccharides containing three or more (1-&gt;4)-alpha-linked D-glucose units.</text>
        <dbReference type="EC" id="3.2.1.1"/>
    </reaction>
</comment>
<comment type="similarity">
    <text evidence="3">Belongs to the glycosyl hydrolase 13 family.</text>
</comment>
<evidence type="ECO:0000256" key="14">
    <source>
        <dbReference type="PIRSR" id="PIRSR001024-4"/>
    </source>
</evidence>
<evidence type="ECO:0000256" key="11">
    <source>
        <dbReference type="ARBA" id="ARBA00023295"/>
    </source>
</evidence>
<dbReference type="Gene3D" id="2.60.40.1180">
    <property type="entry name" value="Golgi alpha-mannosidase II"/>
    <property type="match status" value="1"/>
</dbReference>
<keyword evidence="6 17" id="KW-0378">Hydrolase</keyword>
<dbReference type="AlphaFoldDB" id="A0A5N6VZY9"/>
<dbReference type="SUPFAM" id="SSF51011">
    <property type="entry name" value="Glycosyl hydrolase domain"/>
    <property type="match status" value="1"/>
</dbReference>
<feature type="active site" description="Proton donor" evidence="12">
    <location>
        <position position="179"/>
    </location>
</feature>
<accession>A0A5N6VZY9</accession>
<dbReference type="GO" id="GO:0005509">
    <property type="term" value="F:calcium ion binding"/>
    <property type="evidence" value="ECO:0007669"/>
    <property type="project" value="InterPro"/>
</dbReference>
<feature type="site" description="Transition state stabilizer" evidence="13">
    <location>
        <position position="224"/>
    </location>
</feature>
<evidence type="ECO:0000256" key="10">
    <source>
        <dbReference type="ARBA" id="ARBA00023277"/>
    </source>
</evidence>
<evidence type="ECO:0000259" key="16">
    <source>
        <dbReference type="SMART" id="SM00642"/>
    </source>
</evidence>
<evidence type="ECO:0000256" key="1">
    <source>
        <dbReference type="ARBA" id="ARBA00000548"/>
    </source>
</evidence>
<dbReference type="InterPro" id="IPR017853">
    <property type="entry name" value="GH"/>
</dbReference>
<name>A0A5N6VZY9_9EURO</name>
<sequence length="402" mass="45197">MVTDTKAWKSRSIYQAMTDRFVRTDGSTIHACNTTAGLYCGGTWRYVEGRVSYGDAYHGYWVQDMYALNPHFGSREDLLDLSKALHGRGMFLMMDTVINNVAYITNGTSPEGNINFTSVPLPDLKTEDKVVQTMSEKWIKETMSTYSIDGLRLDAAKHLTLEFLPLFQKATGDSFVTGEVFDKSVQSICGYQDHLTSSLPDQVQIMKYNCRDVTTLVTFSRNHDIARFASFKKNMNQHFSGTHDPDNREALWLSNYDTNAPLGSSEMAFRKGREGCQVVMVLSTQGTNSSAYTARVINGYQPSHIIIDVLTCDKYKVKEWGEIRLRMDKGEPRVLFPTDLMYGSRLGVYERANVSSEGFGKRPSDDSVSGGVSCWEAGRMMRTSYTCEAGDEQPPSSYLMQI</sequence>
<dbReference type="Proteomes" id="UP000325433">
    <property type="component" value="Unassembled WGS sequence"/>
</dbReference>
<feature type="binding site" evidence="15">
    <location>
        <position position="61"/>
    </location>
    <ligand>
        <name>substrate</name>
    </ligand>
</feature>
<organism evidence="17 18">
    <name type="scientific">Aspergillus transmontanensis</name>
    <dbReference type="NCBI Taxonomy" id="1034304"/>
    <lineage>
        <taxon>Eukaryota</taxon>
        <taxon>Fungi</taxon>
        <taxon>Dikarya</taxon>
        <taxon>Ascomycota</taxon>
        <taxon>Pezizomycotina</taxon>
        <taxon>Eurotiomycetes</taxon>
        <taxon>Eurotiomycetidae</taxon>
        <taxon>Eurotiales</taxon>
        <taxon>Aspergillaceae</taxon>
        <taxon>Aspergillus</taxon>
        <taxon>Aspergillus subgen. Circumdati</taxon>
    </lineage>
</organism>
<evidence type="ECO:0000256" key="5">
    <source>
        <dbReference type="ARBA" id="ARBA00022723"/>
    </source>
</evidence>
<feature type="disulfide bond" evidence="14">
    <location>
        <begin position="32"/>
        <end position="40"/>
    </location>
</feature>
<protein>
    <recommendedName>
        <fullName evidence="4">alpha-amylase</fullName>
        <ecNumber evidence="4">3.2.1.1</ecNumber>
    </recommendedName>
</protein>
<keyword evidence="7" id="KW-0106">Calcium</keyword>
<dbReference type="EMBL" id="ML738320">
    <property type="protein sequence ID" value="KAE8314157.1"/>
    <property type="molecule type" value="Genomic_DNA"/>
</dbReference>
<dbReference type="InterPro" id="IPR013780">
    <property type="entry name" value="Glyco_hydro_b"/>
</dbReference>
<dbReference type="PANTHER" id="PTHR10357">
    <property type="entry name" value="ALPHA-AMYLASE FAMILY MEMBER"/>
    <property type="match status" value="1"/>
</dbReference>
<evidence type="ECO:0000256" key="4">
    <source>
        <dbReference type="ARBA" id="ARBA00012595"/>
    </source>
</evidence>
<keyword evidence="11" id="KW-0326">Glycosidase</keyword>
<dbReference type="SMART" id="SM00642">
    <property type="entry name" value="Aamy"/>
    <property type="match status" value="1"/>
</dbReference>
<dbReference type="Pfam" id="PF00128">
    <property type="entry name" value="Alpha-amylase"/>
    <property type="match status" value="1"/>
</dbReference>
<dbReference type="GO" id="GO:0016052">
    <property type="term" value="P:carbohydrate catabolic process"/>
    <property type="evidence" value="ECO:0007669"/>
    <property type="project" value="InterPro"/>
</dbReference>
<evidence type="ECO:0000256" key="6">
    <source>
        <dbReference type="ARBA" id="ARBA00022801"/>
    </source>
</evidence>
<feature type="active site" description="Nucleophile" evidence="12">
    <location>
        <position position="154"/>
    </location>
</feature>
<evidence type="ECO:0000256" key="12">
    <source>
        <dbReference type="PIRSR" id="PIRSR001024-1"/>
    </source>
</evidence>
<feature type="binding site" evidence="15">
    <location>
        <position position="248"/>
    </location>
    <ligand>
        <name>substrate</name>
    </ligand>
</feature>
<feature type="binding site" evidence="15">
    <location>
        <position position="152"/>
    </location>
    <ligand>
        <name>substrate</name>
    </ligand>
</feature>
<feature type="domain" description="Glycosyl hydrolase family 13 catalytic" evidence="16">
    <location>
        <begin position="15"/>
        <end position="270"/>
    </location>
</feature>
<evidence type="ECO:0000313" key="18">
    <source>
        <dbReference type="Proteomes" id="UP000325433"/>
    </source>
</evidence>
<dbReference type="InterPro" id="IPR015340">
    <property type="entry name" value="A_amylase_C_dom"/>
</dbReference>
<dbReference type="PIRSF" id="PIRSF001024">
    <property type="entry name" value="Alph-amyl_fung"/>
    <property type="match status" value="1"/>
</dbReference>
<dbReference type="Pfam" id="PF09260">
    <property type="entry name" value="A_amylase_dom_C"/>
    <property type="match status" value="1"/>
</dbReference>
<evidence type="ECO:0000256" key="13">
    <source>
        <dbReference type="PIRSR" id="PIRSR001024-2"/>
    </source>
</evidence>
<dbReference type="InterPro" id="IPR013777">
    <property type="entry name" value="A-amylase-like"/>
</dbReference>
<evidence type="ECO:0000256" key="9">
    <source>
        <dbReference type="ARBA" id="ARBA00023180"/>
    </source>
</evidence>
<reference evidence="18" key="1">
    <citation type="submission" date="2019-04" db="EMBL/GenBank/DDBJ databases">
        <title>Friends and foes A comparative genomics studyof 23 Aspergillus species from section Flavi.</title>
        <authorList>
            <consortium name="DOE Joint Genome Institute"/>
            <person name="Kjaerbolling I."/>
            <person name="Vesth T."/>
            <person name="Frisvad J.C."/>
            <person name="Nybo J.L."/>
            <person name="Theobald S."/>
            <person name="Kildgaard S."/>
            <person name="Isbrandt T."/>
            <person name="Kuo A."/>
            <person name="Sato A."/>
            <person name="Lyhne E.K."/>
            <person name="Kogle M.E."/>
            <person name="Wiebenga A."/>
            <person name="Kun R.S."/>
            <person name="Lubbers R.J."/>
            <person name="Makela M.R."/>
            <person name="Barry K."/>
            <person name="Chovatia M."/>
            <person name="Clum A."/>
            <person name="Daum C."/>
            <person name="Haridas S."/>
            <person name="He G."/>
            <person name="LaButti K."/>
            <person name="Lipzen A."/>
            <person name="Mondo S."/>
            <person name="Riley R."/>
            <person name="Salamov A."/>
            <person name="Simmons B.A."/>
            <person name="Magnuson J.K."/>
            <person name="Henrissat B."/>
            <person name="Mortensen U.H."/>
            <person name="Larsen T.O."/>
            <person name="Devries R.P."/>
            <person name="Grigoriev I.V."/>
            <person name="Machida M."/>
            <person name="Baker S.E."/>
            <person name="Andersen M.R."/>
        </authorList>
    </citation>
    <scope>NUCLEOTIDE SEQUENCE [LARGE SCALE GENOMIC DNA]</scope>
    <source>
        <strain evidence="18">CBS 130015</strain>
    </source>
</reference>
<evidence type="ECO:0000256" key="3">
    <source>
        <dbReference type="ARBA" id="ARBA00008061"/>
    </source>
</evidence>
<evidence type="ECO:0000256" key="8">
    <source>
        <dbReference type="ARBA" id="ARBA00023157"/>
    </source>
</evidence>
<evidence type="ECO:0000256" key="7">
    <source>
        <dbReference type="ARBA" id="ARBA00022837"/>
    </source>
</evidence>
<feature type="binding site" evidence="15">
    <location>
        <position position="224"/>
    </location>
    <ligand>
        <name>substrate</name>
    </ligand>
</feature>
<evidence type="ECO:0000313" key="17">
    <source>
        <dbReference type="EMBL" id="KAE8314157.1"/>
    </source>
</evidence>
<evidence type="ECO:0000256" key="15">
    <source>
        <dbReference type="PIRSR" id="PIRSR001024-5"/>
    </source>
</evidence>
<comment type="cofactor">
    <cofactor evidence="2">
        <name>Ca(2+)</name>
        <dbReference type="ChEBI" id="CHEBI:29108"/>
    </cofactor>
</comment>
<keyword evidence="8 14" id="KW-1015">Disulfide bond</keyword>
<dbReference type="EC" id="3.2.1.1" evidence="4"/>
<keyword evidence="10" id="KW-0119">Carbohydrate metabolism</keyword>
<keyword evidence="9" id="KW-0325">Glycoprotein</keyword>